<dbReference type="Gene3D" id="3.40.720.10">
    <property type="entry name" value="Alkaline Phosphatase, subunit A"/>
    <property type="match status" value="1"/>
</dbReference>
<feature type="signal peptide" evidence="1">
    <location>
        <begin position="1"/>
        <end position="25"/>
    </location>
</feature>
<dbReference type="PANTHER" id="PTHR10151:SF120">
    <property type="entry name" value="BIS(5'-ADENOSYL)-TRIPHOSPHATASE"/>
    <property type="match status" value="1"/>
</dbReference>
<dbReference type="EMBL" id="JAIGNO010000001">
    <property type="protein sequence ID" value="MBX7481329.1"/>
    <property type="molecule type" value="Genomic_DNA"/>
</dbReference>
<dbReference type="CDD" id="cd16018">
    <property type="entry name" value="Enpp"/>
    <property type="match status" value="1"/>
</dbReference>
<reference evidence="2 3" key="1">
    <citation type="submission" date="2021-08" db="EMBL/GenBank/DDBJ databases">
        <title>Comparative Genomics Analysis of the Genus Qipengyuania Reveals Extensive Genetic Diversity and Metabolic Versatility, Including the Description of Fifteen Novel Species.</title>
        <authorList>
            <person name="Liu Y."/>
        </authorList>
    </citation>
    <scope>NUCLEOTIDE SEQUENCE [LARGE SCALE GENOMIC DNA]</scope>
    <source>
        <strain evidence="2 3">6D47A</strain>
    </source>
</reference>
<dbReference type="PANTHER" id="PTHR10151">
    <property type="entry name" value="ECTONUCLEOTIDE PYROPHOSPHATASE/PHOSPHODIESTERASE"/>
    <property type="match status" value="1"/>
</dbReference>
<keyword evidence="1" id="KW-0732">Signal</keyword>
<keyword evidence="3" id="KW-1185">Reference proteome</keyword>
<gene>
    <name evidence="2" type="ORF">K3174_02200</name>
</gene>
<dbReference type="RefSeq" id="WP_221555257.1">
    <property type="nucleotide sequence ID" value="NZ_JAIGNO010000001.1"/>
</dbReference>
<sequence length="422" mass="45496">MNRIAAALALGLASLVGGCATYADAPVANAPAEQRDPVTILVSIDGFASDYLARGLTPTLSRLAAEGASAPMRPSFPTKTFPNHWTLVTGLVPDHHGIIANRMEDEARPDEPFTMATVDPYWWNEAKPIWVEAEEAGIRSAAMFWPGSAVPWGGTAVRYGPVTDGEMASDWQAFSMQVSNTQRVNSVLDWLRRPADIRPAFVTLYFDTVDSAGHDGGPESAEVDQALRDIDTHIADLVAGLAKLGQPANLVIVSDHGMAATGSDKMVVLADIVDPSLYRLVEGGAYATFEPTDGNTEALEKDLLRDHAHMECWRKDEIPARYQYGTHRRIPPYFCLPDTGWTISATAPDAAWSGGNHGYDPFAPEMASLFIANGPAFRDGVTLESFQNTTIAPLLRHLVGLPQVSRADGKLADVSQALVGED</sequence>
<accession>A0ABS7J1X5</accession>
<protein>
    <submittedName>
        <fullName evidence="2">Ectonucleotide pyrophosphatase/phosphodiesterase</fullName>
    </submittedName>
</protein>
<evidence type="ECO:0000313" key="2">
    <source>
        <dbReference type="EMBL" id="MBX7481329.1"/>
    </source>
</evidence>
<proteinExistence type="predicted"/>
<dbReference type="InterPro" id="IPR017850">
    <property type="entry name" value="Alkaline_phosphatase_core_sf"/>
</dbReference>
<dbReference type="Pfam" id="PF01663">
    <property type="entry name" value="Phosphodiest"/>
    <property type="match status" value="1"/>
</dbReference>
<dbReference type="Gene3D" id="3.30.1360.180">
    <property type="match status" value="1"/>
</dbReference>
<dbReference type="InterPro" id="IPR002591">
    <property type="entry name" value="Phosphodiest/P_Trfase"/>
</dbReference>
<name>A0ABS7J1X5_9SPHN</name>
<dbReference type="Proteomes" id="UP000755104">
    <property type="component" value="Unassembled WGS sequence"/>
</dbReference>
<comment type="caution">
    <text evidence="2">The sequence shown here is derived from an EMBL/GenBank/DDBJ whole genome shotgun (WGS) entry which is preliminary data.</text>
</comment>
<feature type="chain" id="PRO_5045129435" evidence="1">
    <location>
        <begin position="26"/>
        <end position="422"/>
    </location>
</feature>
<organism evidence="2 3">
    <name type="scientific">Qipengyuania qiaonensis</name>
    <dbReference type="NCBI Taxonomy" id="2867240"/>
    <lineage>
        <taxon>Bacteria</taxon>
        <taxon>Pseudomonadati</taxon>
        <taxon>Pseudomonadota</taxon>
        <taxon>Alphaproteobacteria</taxon>
        <taxon>Sphingomonadales</taxon>
        <taxon>Erythrobacteraceae</taxon>
        <taxon>Qipengyuania</taxon>
    </lineage>
</organism>
<evidence type="ECO:0000313" key="3">
    <source>
        <dbReference type="Proteomes" id="UP000755104"/>
    </source>
</evidence>
<dbReference type="SUPFAM" id="SSF53649">
    <property type="entry name" value="Alkaline phosphatase-like"/>
    <property type="match status" value="1"/>
</dbReference>
<dbReference type="PROSITE" id="PS51257">
    <property type="entry name" value="PROKAR_LIPOPROTEIN"/>
    <property type="match status" value="1"/>
</dbReference>
<evidence type="ECO:0000256" key="1">
    <source>
        <dbReference type="SAM" id="SignalP"/>
    </source>
</evidence>